<keyword evidence="2" id="KW-1133">Transmembrane helix</keyword>
<protein>
    <submittedName>
        <fullName evidence="3">Uncharacterized protein</fullName>
    </submittedName>
</protein>
<reference evidence="3" key="1">
    <citation type="submission" date="2020-12" db="EMBL/GenBank/DDBJ databases">
        <title>The genome sequence of Inhella sp. 4Y17.</title>
        <authorList>
            <person name="Liu Y."/>
        </authorList>
    </citation>
    <scope>NUCLEOTIDE SEQUENCE</scope>
    <source>
        <strain evidence="3">4Y10</strain>
    </source>
</reference>
<accession>A0A931ISI4</accession>
<keyword evidence="1" id="KW-0175">Coiled coil</keyword>
<evidence type="ECO:0000313" key="3">
    <source>
        <dbReference type="EMBL" id="MBH9551887.1"/>
    </source>
</evidence>
<feature type="transmembrane region" description="Helical" evidence="2">
    <location>
        <begin position="245"/>
        <end position="265"/>
    </location>
</feature>
<dbReference type="Proteomes" id="UP000620139">
    <property type="component" value="Unassembled WGS sequence"/>
</dbReference>
<dbReference type="RefSeq" id="WP_198099480.1">
    <property type="nucleotide sequence ID" value="NZ_JAEDAL010000001.1"/>
</dbReference>
<evidence type="ECO:0000313" key="4">
    <source>
        <dbReference type="Proteomes" id="UP000620139"/>
    </source>
</evidence>
<evidence type="ECO:0000256" key="1">
    <source>
        <dbReference type="SAM" id="Coils"/>
    </source>
</evidence>
<proteinExistence type="predicted"/>
<feature type="transmembrane region" description="Helical" evidence="2">
    <location>
        <begin position="271"/>
        <end position="294"/>
    </location>
</feature>
<dbReference type="EMBL" id="JAEDAL010000001">
    <property type="protein sequence ID" value="MBH9551887.1"/>
    <property type="molecule type" value="Genomic_DNA"/>
</dbReference>
<evidence type="ECO:0000256" key="2">
    <source>
        <dbReference type="SAM" id="Phobius"/>
    </source>
</evidence>
<organism evidence="3 4">
    <name type="scientific">Inhella gelatinilytica</name>
    <dbReference type="NCBI Taxonomy" id="2795030"/>
    <lineage>
        <taxon>Bacteria</taxon>
        <taxon>Pseudomonadati</taxon>
        <taxon>Pseudomonadota</taxon>
        <taxon>Betaproteobacteria</taxon>
        <taxon>Burkholderiales</taxon>
        <taxon>Sphaerotilaceae</taxon>
        <taxon>Inhella</taxon>
    </lineage>
</organism>
<gene>
    <name evidence="3" type="ORF">I7X43_03395</name>
</gene>
<comment type="caution">
    <text evidence="3">The sequence shown here is derived from an EMBL/GenBank/DDBJ whole genome shotgun (WGS) entry which is preliminary data.</text>
</comment>
<dbReference type="AlphaFoldDB" id="A0A931ISI4"/>
<keyword evidence="4" id="KW-1185">Reference proteome</keyword>
<sequence length="362" mass="41087">MSAKGRLNALLADRAAGKNVSDLEVIRATNSADQEAMYLQGMRDKADKFVEDTERKFAVQRELAEQRRTEFLQKNERRDNDTIRLLMVKLLAAVMEPTDDAQQEVCRSFEEFVKSEERSNEEKLSILERTKHKLAEMALEFPDMLPTISGLIKVVDKYVEPILMLIEERKSREAAKAKERELERIQENEIYKKEQLAKKEQLERQRQLIAQQLAKFPMVSAWVAKCDACGYEGKVGLSAGAKRPWFLHFLSGVFFIPVLLFIGIPGDGDSIFYKAFKLIIILGLYAFFLAEFIAESAKRFYKKRGMYLHLGSTGDKSIDKMWVGEIKCPRCEAMTAGDWDHATAPQADPVVALHGGGSGVHT</sequence>
<name>A0A931ISI4_9BURK</name>
<keyword evidence="2" id="KW-0472">Membrane</keyword>
<feature type="coiled-coil region" evidence="1">
    <location>
        <begin position="168"/>
        <end position="212"/>
    </location>
</feature>
<keyword evidence="2" id="KW-0812">Transmembrane</keyword>